<dbReference type="PROSITE" id="PS00232">
    <property type="entry name" value="CADHERIN_1"/>
    <property type="match status" value="1"/>
</dbReference>
<dbReference type="OrthoDB" id="6252479at2759"/>
<evidence type="ECO:0000313" key="10">
    <source>
        <dbReference type="EMBL" id="VDN08967.1"/>
    </source>
</evidence>
<dbReference type="InterPro" id="IPR050174">
    <property type="entry name" value="Protocadherin/Cadherin-CA"/>
</dbReference>
<dbReference type="GO" id="GO:0005886">
    <property type="term" value="C:plasma membrane"/>
    <property type="evidence" value="ECO:0007669"/>
    <property type="project" value="InterPro"/>
</dbReference>
<name>A0A3P7LAV2_DIBLA</name>
<evidence type="ECO:0000259" key="9">
    <source>
        <dbReference type="PROSITE" id="PS50268"/>
    </source>
</evidence>
<dbReference type="Gene3D" id="2.60.40.60">
    <property type="entry name" value="Cadherins"/>
    <property type="match status" value="2"/>
</dbReference>
<keyword evidence="5" id="KW-1133">Transmembrane helix</keyword>
<dbReference type="SUPFAM" id="SSF49313">
    <property type="entry name" value="Cadherin-like"/>
    <property type="match status" value="1"/>
</dbReference>
<organism evidence="10 11">
    <name type="scientific">Dibothriocephalus latus</name>
    <name type="common">Fish tapeworm</name>
    <name type="synonym">Diphyllobothrium latum</name>
    <dbReference type="NCBI Taxonomy" id="60516"/>
    <lineage>
        <taxon>Eukaryota</taxon>
        <taxon>Metazoa</taxon>
        <taxon>Spiralia</taxon>
        <taxon>Lophotrochozoa</taxon>
        <taxon>Platyhelminthes</taxon>
        <taxon>Cestoda</taxon>
        <taxon>Eucestoda</taxon>
        <taxon>Diphyllobothriidea</taxon>
        <taxon>Diphyllobothriidae</taxon>
        <taxon>Dibothriocephalus</taxon>
    </lineage>
</organism>
<keyword evidence="7" id="KW-0325">Glycoprotein</keyword>
<evidence type="ECO:0000256" key="4">
    <source>
        <dbReference type="ARBA" id="ARBA00022837"/>
    </source>
</evidence>
<dbReference type="Proteomes" id="UP000281553">
    <property type="component" value="Unassembled WGS sequence"/>
</dbReference>
<comment type="subcellular location">
    <subcellularLocation>
        <location evidence="1">Membrane</location>
        <topology evidence="1">Single-pass membrane protein</topology>
    </subcellularLocation>
</comment>
<keyword evidence="4 8" id="KW-0106">Calcium</keyword>
<evidence type="ECO:0000256" key="6">
    <source>
        <dbReference type="ARBA" id="ARBA00023136"/>
    </source>
</evidence>
<dbReference type="InterPro" id="IPR020894">
    <property type="entry name" value="Cadherin_CS"/>
</dbReference>
<dbReference type="InterPro" id="IPR002126">
    <property type="entry name" value="Cadherin-like_dom"/>
</dbReference>
<evidence type="ECO:0000256" key="8">
    <source>
        <dbReference type="PROSITE-ProRule" id="PRU00043"/>
    </source>
</evidence>
<dbReference type="PANTHER" id="PTHR24028">
    <property type="entry name" value="CADHERIN-87A"/>
    <property type="match status" value="1"/>
</dbReference>
<dbReference type="CDD" id="cd11304">
    <property type="entry name" value="Cadherin_repeat"/>
    <property type="match status" value="2"/>
</dbReference>
<sequence>MVYAVDRGIPRQTSYCRVEIAVTDVNDNAPKFVYPTQNNHTIHFSSWNSPEHPLVKLTAVDKDEGPNAEQVFLIAEGNEKGIFQLDPQTGDLSLKPELELTSIQGRYQLKLEKLNEWRNLCYGF</sequence>
<evidence type="ECO:0000256" key="2">
    <source>
        <dbReference type="ARBA" id="ARBA00022692"/>
    </source>
</evidence>
<evidence type="ECO:0000256" key="5">
    <source>
        <dbReference type="ARBA" id="ARBA00022989"/>
    </source>
</evidence>
<proteinExistence type="predicted"/>
<gene>
    <name evidence="10" type="ORF">DILT_LOCUS4798</name>
</gene>
<evidence type="ECO:0000256" key="1">
    <source>
        <dbReference type="ARBA" id="ARBA00004167"/>
    </source>
</evidence>
<evidence type="ECO:0000256" key="7">
    <source>
        <dbReference type="ARBA" id="ARBA00023180"/>
    </source>
</evidence>
<keyword evidence="11" id="KW-1185">Reference proteome</keyword>
<dbReference type="GO" id="GO:0007156">
    <property type="term" value="P:homophilic cell adhesion via plasma membrane adhesion molecules"/>
    <property type="evidence" value="ECO:0007669"/>
    <property type="project" value="InterPro"/>
</dbReference>
<keyword evidence="6" id="KW-0472">Membrane</keyword>
<dbReference type="Pfam" id="PF00028">
    <property type="entry name" value="Cadherin"/>
    <property type="match status" value="1"/>
</dbReference>
<dbReference type="PANTHER" id="PTHR24028:SF328">
    <property type="entry name" value="CADHERIN-3"/>
    <property type="match status" value="1"/>
</dbReference>
<reference evidence="10 11" key="1">
    <citation type="submission" date="2018-11" db="EMBL/GenBank/DDBJ databases">
        <authorList>
            <consortium name="Pathogen Informatics"/>
        </authorList>
    </citation>
    <scope>NUCLEOTIDE SEQUENCE [LARGE SCALE GENOMIC DNA]</scope>
</reference>
<evidence type="ECO:0000313" key="11">
    <source>
        <dbReference type="Proteomes" id="UP000281553"/>
    </source>
</evidence>
<dbReference type="AlphaFoldDB" id="A0A3P7LAV2"/>
<feature type="domain" description="Cadherin" evidence="9">
    <location>
        <begin position="2"/>
        <end position="32"/>
    </location>
</feature>
<dbReference type="InterPro" id="IPR015919">
    <property type="entry name" value="Cadherin-like_sf"/>
</dbReference>
<feature type="domain" description="Cadherin" evidence="9">
    <location>
        <begin position="54"/>
        <end position="111"/>
    </location>
</feature>
<dbReference type="PROSITE" id="PS50268">
    <property type="entry name" value="CADHERIN_2"/>
    <property type="match status" value="2"/>
</dbReference>
<keyword evidence="2" id="KW-0812">Transmembrane</keyword>
<dbReference type="EMBL" id="UYRU01046137">
    <property type="protein sequence ID" value="VDN08967.1"/>
    <property type="molecule type" value="Genomic_DNA"/>
</dbReference>
<accession>A0A3P7LAV2</accession>
<evidence type="ECO:0000256" key="3">
    <source>
        <dbReference type="ARBA" id="ARBA00022737"/>
    </source>
</evidence>
<protein>
    <recommendedName>
        <fullName evidence="9">Cadherin domain-containing protein</fullName>
    </recommendedName>
</protein>
<keyword evidence="3" id="KW-0677">Repeat</keyword>
<dbReference type="GO" id="GO:0005509">
    <property type="term" value="F:calcium ion binding"/>
    <property type="evidence" value="ECO:0007669"/>
    <property type="project" value="UniProtKB-UniRule"/>
</dbReference>